<keyword evidence="2" id="KW-1185">Reference proteome</keyword>
<dbReference type="AlphaFoldDB" id="A0A5P2B5R5"/>
<evidence type="ECO:0000313" key="1">
    <source>
        <dbReference type="EMBL" id="QES25784.1"/>
    </source>
</evidence>
<name>A0A5P2B5R5_STRVZ</name>
<reference evidence="1 2" key="1">
    <citation type="submission" date="2018-05" db="EMBL/GenBank/DDBJ databases">
        <title>Streptomyces venezuelae.</title>
        <authorList>
            <person name="Kim W."/>
            <person name="Lee N."/>
            <person name="Cho B.-K."/>
        </authorList>
    </citation>
    <scope>NUCLEOTIDE SEQUENCE [LARGE SCALE GENOMIC DNA]</scope>
    <source>
        <strain evidence="1 2">ATCC 14583</strain>
    </source>
</reference>
<dbReference type="EMBL" id="CP029193">
    <property type="protein sequence ID" value="QES25784.1"/>
    <property type="molecule type" value="Genomic_DNA"/>
</dbReference>
<dbReference type="OrthoDB" id="4290974at2"/>
<sequence length="130" mass="14875">MDDLVLWLGEQLDEDEADARAAATRSPEWRLARPLDDEELGDAGLLRPAELKHAERHDPARVLREIDAKRRIIEQCAYWNERAAREAADPPKYPQPGLDLGLLLDAMNPILRALALPYADRPGYREDWRP</sequence>
<evidence type="ECO:0000313" key="2">
    <source>
        <dbReference type="Proteomes" id="UP000323046"/>
    </source>
</evidence>
<proteinExistence type="predicted"/>
<dbReference type="RefSeq" id="WP_150165101.1">
    <property type="nucleotide sequence ID" value="NZ_CP029193.1"/>
</dbReference>
<accession>A0A5P2B5R5</accession>
<gene>
    <name evidence="1" type="ORF">DEJ47_04360</name>
</gene>
<dbReference type="Pfam" id="PF19730">
    <property type="entry name" value="DUF6221"/>
    <property type="match status" value="1"/>
</dbReference>
<dbReference type="Proteomes" id="UP000323046">
    <property type="component" value="Chromosome"/>
</dbReference>
<protein>
    <submittedName>
        <fullName evidence="1">Uncharacterized protein</fullName>
    </submittedName>
</protein>
<dbReference type="InterPro" id="IPR046193">
    <property type="entry name" value="DUF6221"/>
</dbReference>
<organism evidence="1 2">
    <name type="scientific">Streptomyces venezuelae</name>
    <dbReference type="NCBI Taxonomy" id="54571"/>
    <lineage>
        <taxon>Bacteria</taxon>
        <taxon>Bacillati</taxon>
        <taxon>Actinomycetota</taxon>
        <taxon>Actinomycetes</taxon>
        <taxon>Kitasatosporales</taxon>
        <taxon>Streptomycetaceae</taxon>
        <taxon>Streptomyces</taxon>
    </lineage>
</organism>